<keyword evidence="3" id="KW-0597">Phosphoprotein</keyword>
<evidence type="ECO:0000256" key="2">
    <source>
        <dbReference type="ARBA" id="ARBA00012438"/>
    </source>
</evidence>
<dbReference type="SUPFAM" id="SSF55874">
    <property type="entry name" value="ATPase domain of HSP90 chaperone/DNA topoisomerase II/histidine kinase"/>
    <property type="match status" value="1"/>
</dbReference>
<dbReference type="PANTHER" id="PTHR24421">
    <property type="entry name" value="NITRATE/NITRITE SENSOR PROTEIN NARX-RELATED"/>
    <property type="match status" value="1"/>
</dbReference>
<evidence type="ECO:0000256" key="1">
    <source>
        <dbReference type="ARBA" id="ARBA00000085"/>
    </source>
</evidence>
<dbReference type="Gene3D" id="3.30.565.10">
    <property type="entry name" value="Histidine kinase-like ATPase, C-terminal domain"/>
    <property type="match status" value="1"/>
</dbReference>
<dbReference type="InterPro" id="IPR011712">
    <property type="entry name" value="Sig_transdc_His_kin_sub3_dim/P"/>
</dbReference>
<keyword evidence="8" id="KW-0902">Two-component regulatory system</keyword>
<keyword evidence="4" id="KW-0808">Transferase</keyword>
<feature type="transmembrane region" description="Helical" evidence="9">
    <location>
        <begin position="148"/>
        <end position="176"/>
    </location>
</feature>
<keyword evidence="13" id="KW-1185">Reference proteome</keyword>
<evidence type="ECO:0000256" key="9">
    <source>
        <dbReference type="SAM" id="Phobius"/>
    </source>
</evidence>
<evidence type="ECO:0000313" key="12">
    <source>
        <dbReference type="EMBL" id="GAA4638520.1"/>
    </source>
</evidence>
<dbReference type="InterPro" id="IPR003594">
    <property type="entry name" value="HATPase_dom"/>
</dbReference>
<keyword evidence="9" id="KW-0472">Membrane</keyword>
<feature type="domain" description="Signal transduction histidine kinase subgroup 3 dimerisation and phosphoacceptor" evidence="11">
    <location>
        <begin position="212"/>
        <end position="277"/>
    </location>
</feature>
<evidence type="ECO:0000256" key="3">
    <source>
        <dbReference type="ARBA" id="ARBA00022553"/>
    </source>
</evidence>
<dbReference type="Proteomes" id="UP001501442">
    <property type="component" value="Unassembled WGS sequence"/>
</dbReference>
<dbReference type="Pfam" id="PF07730">
    <property type="entry name" value="HisKA_3"/>
    <property type="match status" value="1"/>
</dbReference>
<evidence type="ECO:0000259" key="11">
    <source>
        <dbReference type="Pfam" id="PF07730"/>
    </source>
</evidence>
<comment type="caution">
    <text evidence="12">The sequence shown here is derived from an EMBL/GenBank/DDBJ whole genome shotgun (WGS) entry which is preliminary data.</text>
</comment>
<keyword evidence="5" id="KW-0547">Nucleotide-binding</keyword>
<evidence type="ECO:0000256" key="5">
    <source>
        <dbReference type="ARBA" id="ARBA00022741"/>
    </source>
</evidence>
<name>A0ABP8USW0_9ACTN</name>
<gene>
    <name evidence="12" type="ORF">GCM10023196_096590</name>
</gene>
<accession>A0ABP8USW0</accession>
<dbReference type="GO" id="GO:0016301">
    <property type="term" value="F:kinase activity"/>
    <property type="evidence" value="ECO:0007669"/>
    <property type="project" value="UniProtKB-KW"/>
</dbReference>
<evidence type="ECO:0000256" key="8">
    <source>
        <dbReference type="ARBA" id="ARBA00023012"/>
    </source>
</evidence>
<evidence type="ECO:0000256" key="6">
    <source>
        <dbReference type="ARBA" id="ARBA00022777"/>
    </source>
</evidence>
<dbReference type="InterPro" id="IPR050482">
    <property type="entry name" value="Sensor_HK_TwoCompSys"/>
</dbReference>
<organism evidence="12 13">
    <name type="scientific">Actinoallomurus vinaceus</name>
    <dbReference type="NCBI Taxonomy" id="1080074"/>
    <lineage>
        <taxon>Bacteria</taxon>
        <taxon>Bacillati</taxon>
        <taxon>Actinomycetota</taxon>
        <taxon>Actinomycetes</taxon>
        <taxon>Streptosporangiales</taxon>
        <taxon>Thermomonosporaceae</taxon>
        <taxon>Actinoallomurus</taxon>
    </lineage>
</organism>
<protein>
    <recommendedName>
        <fullName evidence="2">histidine kinase</fullName>
        <ecNumber evidence="2">2.7.13.3</ecNumber>
    </recommendedName>
</protein>
<dbReference type="Pfam" id="PF02518">
    <property type="entry name" value="HATPase_c"/>
    <property type="match status" value="1"/>
</dbReference>
<feature type="domain" description="Histidine kinase/HSP90-like ATPase" evidence="10">
    <location>
        <begin position="319"/>
        <end position="400"/>
    </location>
</feature>
<reference evidence="13" key="1">
    <citation type="journal article" date="2019" name="Int. J. Syst. Evol. Microbiol.">
        <title>The Global Catalogue of Microorganisms (GCM) 10K type strain sequencing project: providing services to taxonomists for standard genome sequencing and annotation.</title>
        <authorList>
            <consortium name="The Broad Institute Genomics Platform"/>
            <consortium name="The Broad Institute Genome Sequencing Center for Infectious Disease"/>
            <person name="Wu L."/>
            <person name="Ma J."/>
        </authorList>
    </citation>
    <scope>NUCLEOTIDE SEQUENCE [LARGE SCALE GENOMIC DNA]</scope>
    <source>
        <strain evidence="13">JCM 17939</strain>
    </source>
</reference>
<evidence type="ECO:0000256" key="4">
    <source>
        <dbReference type="ARBA" id="ARBA00022679"/>
    </source>
</evidence>
<evidence type="ECO:0000256" key="7">
    <source>
        <dbReference type="ARBA" id="ARBA00022840"/>
    </source>
</evidence>
<dbReference type="InterPro" id="IPR036890">
    <property type="entry name" value="HATPase_C_sf"/>
</dbReference>
<keyword evidence="7" id="KW-0067">ATP-binding</keyword>
<proteinExistence type="predicted"/>
<feature type="transmembrane region" description="Helical" evidence="9">
    <location>
        <begin position="38"/>
        <end position="54"/>
    </location>
</feature>
<feature type="transmembrane region" description="Helical" evidence="9">
    <location>
        <begin position="69"/>
        <end position="88"/>
    </location>
</feature>
<comment type="catalytic activity">
    <reaction evidence="1">
        <text>ATP + protein L-histidine = ADP + protein N-phospho-L-histidine.</text>
        <dbReference type="EC" id="2.7.13.3"/>
    </reaction>
</comment>
<evidence type="ECO:0000259" key="10">
    <source>
        <dbReference type="Pfam" id="PF02518"/>
    </source>
</evidence>
<dbReference type="PANTHER" id="PTHR24421:SF10">
    <property type="entry name" value="NITRATE_NITRITE SENSOR PROTEIN NARQ"/>
    <property type="match status" value="1"/>
</dbReference>
<sequence length="406" mass="43660">MEIVRLLVGYLGGNRRITVVGRVWMVRRSFRGRLSGQWPVRAAMLAGLAFMVWGETTHRGAAGLHGTQLRTSIALTLASAAWFAWAVIGPRGNGPALRAAIACTGLAGSALLFVHPQPAVYWFTFWACIDAGTMFPRREGAMLMGGCCGVLLTGYLLGHGDALATFAAVTFVAYLVGRNHRLHTDRAEQARLLAEQTVLASERQAQAATLAERGRIARELHDVLGHSLTALSLQLEAADAALEFADDRDQARRHLARARTLTRSGQEEAVAAVRTLGEGEVAVQELIEGLVEAFRHDTGVSVEWSLRGDARPLPADSALAIYRTVQESLTNARKHAPGADVRVSLHYLDDGLAVEVTNGPARTRGADTVDGGYGLSAMRERVRLAGGTVTSGSTEDGWRVRARVGR</sequence>
<keyword evidence="9" id="KW-1133">Transmembrane helix</keyword>
<keyword evidence="9" id="KW-0812">Transmembrane</keyword>
<dbReference type="Gene3D" id="1.20.5.1930">
    <property type="match status" value="1"/>
</dbReference>
<dbReference type="CDD" id="cd16917">
    <property type="entry name" value="HATPase_UhpB-NarQ-NarX-like"/>
    <property type="match status" value="1"/>
</dbReference>
<evidence type="ECO:0000313" key="13">
    <source>
        <dbReference type="Proteomes" id="UP001501442"/>
    </source>
</evidence>
<dbReference type="EMBL" id="BAABHK010000023">
    <property type="protein sequence ID" value="GAA4638520.1"/>
    <property type="molecule type" value="Genomic_DNA"/>
</dbReference>
<dbReference type="EC" id="2.7.13.3" evidence="2"/>
<keyword evidence="6 12" id="KW-0418">Kinase</keyword>
<feature type="transmembrane region" description="Helical" evidence="9">
    <location>
        <begin position="95"/>
        <end position="113"/>
    </location>
</feature>